<name>A0A8T0HRH9_CERPU</name>
<dbReference type="AlphaFoldDB" id="A0A8T0HRH9"/>
<dbReference type="Proteomes" id="UP000822688">
    <property type="component" value="Chromosome V"/>
</dbReference>
<evidence type="ECO:0008006" key="4">
    <source>
        <dbReference type="Google" id="ProtNLM"/>
    </source>
</evidence>
<sequence length="91" mass="9891">MCLLVSVLCPVHFQFTSTPSASTNKPLAKSNGMIPLTGHGSWKTRADCCRTYSPYAGIPWSLKVKPADVRGPQNSARASSVGMYWQECKSV</sequence>
<evidence type="ECO:0000313" key="3">
    <source>
        <dbReference type="Proteomes" id="UP000822688"/>
    </source>
</evidence>
<evidence type="ECO:0000256" key="1">
    <source>
        <dbReference type="SAM" id="SignalP"/>
    </source>
</evidence>
<keyword evidence="3" id="KW-1185">Reference proteome</keyword>
<comment type="caution">
    <text evidence="2">The sequence shown here is derived from an EMBL/GenBank/DDBJ whole genome shotgun (WGS) entry which is preliminary data.</text>
</comment>
<accession>A0A8T0HRH9</accession>
<evidence type="ECO:0000313" key="2">
    <source>
        <dbReference type="EMBL" id="KAG0573562.1"/>
    </source>
</evidence>
<proteinExistence type="predicted"/>
<feature type="chain" id="PRO_5035763572" description="Secreted protein" evidence="1">
    <location>
        <begin position="17"/>
        <end position="91"/>
    </location>
</feature>
<feature type="signal peptide" evidence="1">
    <location>
        <begin position="1"/>
        <end position="16"/>
    </location>
</feature>
<keyword evidence="1" id="KW-0732">Signal</keyword>
<reference evidence="2" key="1">
    <citation type="submission" date="2020-06" db="EMBL/GenBank/DDBJ databases">
        <title>WGS assembly of Ceratodon purpureus strain R40.</title>
        <authorList>
            <person name="Carey S.B."/>
            <person name="Jenkins J."/>
            <person name="Shu S."/>
            <person name="Lovell J.T."/>
            <person name="Sreedasyam A."/>
            <person name="Maumus F."/>
            <person name="Tiley G.P."/>
            <person name="Fernandez-Pozo N."/>
            <person name="Barry K."/>
            <person name="Chen C."/>
            <person name="Wang M."/>
            <person name="Lipzen A."/>
            <person name="Daum C."/>
            <person name="Saski C.A."/>
            <person name="Payton A.C."/>
            <person name="Mcbreen J.C."/>
            <person name="Conrad R.E."/>
            <person name="Kollar L.M."/>
            <person name="Olsson S."/>
            <person name="Huttunen S."/>
            <person name="Landis J.B."/>
            <person name="Wickett N.J."/>
            <person name="Johnson M.G."/>
            <person name="Rensing S.A."/>
            <person name="Grimwood J."/>
            <person name="Schmutz J."/>
            <person name="Mcdaniel S.F."/>
        </authorList>
    </citation>
    <scope>NUCLEOTIDE SEQUENCE</scope>
    <source>
        <strain evidence="2">R40</strain>
    </source>
</reference>
<gene>
    <name evidence="2" type="ORF">KC19_VG188600</name>
</gene>
<dbReference type="EMBL" id="CM026426">
    <property type="protein sequence ID" value="KAG0573562.1"/>
    <property type="molecule type" value="Genomic_DNA"/>
</dbReference>
<organism evidence="2 3">
    <name type="scientific">Ceratodon purpureus</name>
    <name type="common">Fire moss</name>
    <name type="synonym">Dicranum purpureum</name>
    <dbReference type="NCBI Taxonomy" id="3225"/>
    <lineage>
        <taxon>Eukaryota</taxon>
        <taxon>Viridiplantae</taxon>
        <taxon>Streptophyta</taxon>
        <taxon>Embryophyta</taxon>
        <taxon>Bryophyta</taxon>
        <taxon>Bryophytina</taxon>
        <taxon>Bryopsida</taxon>
        <taxon>Dicranidae</taxon>
        <taxon>Pseudoditrichales</taxon>
        <taxon>Ditrichaceae</taxon>
        <taxon>Ceratodon</taxon>
    </lineage>
</organism>
<protein>
    <recommendedName>
        <fullName evidence="4">Secreted protein</fullName>
    </recommendedName>
</protein>